<protein>
    <submittedName>
        <fullName evidence="6">DUF86 domain-containing protein</fullName>
    </submittedName>
</protein>
<dbReference type="InterPro" id="IPR051813">
    <property type="entry name" value="HepT_RNase_toxin"/>
</dbReference>
<dbReference type="EMBL" id="DRIG01000108">
    <property type="protein sequence ID" value="HEC79552.1"/>
    <property type="molecule type" value="Genomic_DNA"/>
</dbReference>
<dbReference type="GO" id="GO:0000166">
    <property type="term" value="F:nucleotide binding"/>
    <property type="evidence" value="ECO:0007669"/>
    <property type="project" value="UniProtKB-KW"/>
</dbReference>
<evidence type="ECO:0000313" key="7">
    <source>
        <dbReference type="Proteomes" id="UP000885826"/>
    </source>
</evidence>
<keyword evidence="1" id="KW-0597">Phosphoprotein</keyword>
<gene>
    <name evidence="6" type="ORF">ENI34_10525</name>
</gene>
<keyword evidence="4" id="KW-0547">Nucleotide-binding</keyword>
<accession>A0A9C9EPP2</accession>
<organism evidence="6 7">
    <name type="scientific">candidate division WOR-3 bacterium</name>
    <dbReference type="NCBI Taxonomy" id="2052148"/>
    <lineage>
        <taxon>Bacteria</taxon>
        <taxon>Bacteria division WOR-3</taxon>
    </lineage>
</organism>
<keyword evidence="3" id="KW-0540">Nuclease</keyword>
<evidence type="ECO:0000256" key="2">
    <source>
        <dbReference type="ARBA" id="ARBA00022649"/>
    </source>
</evidence>
<evidence type="ECO:0000256" key="4">
    <source>
        <dbReference type="ARBA" id="ARBA00022741"/>
    </source>
</evidence>
<dbReference type="AlphaFoldDB" id="A0A9C9EPP2"/>
<proteinExistence type="predicted"/>
<dbReference type="PANTHER" id="PTHR34139:SF1">
    <property type="entry name" value="RNASE MJ1380-RELATED"/>
    <property type="match status" value="1"/>
</dbReference>
<dbReference type="PANTHER" id="PTHR34139">
    <property type="entry name" value="UPF0331 PROTEIN MJ0127"/>
    <property type="match status" value="1"/>
</dbReference>
<sequence length="113" mass="13423">MTKDSKMFIEHILECITLIEEYTENKTEEEFIGSTQLQDSVIRRIEIIGEAVRNIPEEIKEKYSEVPWRKIAGMRDILIHEYFGIDLGLTWEVVIKDIPDLKKKMLKIREELK</sequence>
<evidence type="ECO:0000256" key="5">
    <source>
        <dbReference type="ARBA" id="ARBA00022801"/>
    </source>
</evidence>
<dbReference type="Pfam" id="PF01934">
    <property type="entry name" value="HepT-like"/>
    <property type="match status" value="1"/>
</dbReference>
<keyword evidence="5" id="KW-0378">Hydrolase</keyword>
<dbReference type="Proteomes" id="UP000885826">
    <property type="component" value="Unassembled WGS sequence"/>
</dbReference>
<reference evidence="6" key="1">
    <citation type="journal article" date="2020" name="mSystems">
        <title>Genome- and Community-Level Interaction Insights into Carbon Utilization and Element Cycling Functions of Hydrothermarchaeota in Hydrothermal Sediment.</title>
        <authorList>
            <person name="Zhou Z."/>
            <person name="Liu Y."/>
            <person name="Xu W."/>
            <person name="Pan J."/>
            <person name="Luo Z.H."/>
            <person name="Li M."/>
        </authorList>
    </citation>
    <scope>NUCLEOTIDE SEQUENCE</scope>
    <source>
        <strain evidence="6">HyVt-388</strain>
    </source>
</reference>
<dbReference type="InterPro" id="IPR008201">
    <property type="entry name" value="HepT-like"/>
</dbReference>
<evidence type="ECO:0000256" key="1">
    <source>
        <dbReference type="ARBA" id="ARBA00022553"/>
    </source>
</evidence>
<dbReference type="GO" id="GO:0004540">
    <property type="term" value="F:RNA nuclease activity"/>
    <property type="evidence" value="ECO:0007669"/>
    <property type="project" value="InterPro"/>
</dbReference>
<dbReference type="GO" id="GO:0110001">
    <property type="term" value="C:toxin-antitoxin complex"/>
    <property type="evidence" value="ECO:0007669"/>
    <property type="project" value="InterPro"/>
</dbReference>
<comment type="caution">
    <text evidence="6">The sequence shown here is derived from an EMBL/GenBank/DDBJ whole genome shotgun (WGS) entry which is preliminary data.</text>
</comment>
<name>A0A9C9EPP2_UNCW3</name>
<evidence type="ECO:0000256" key="3">
    <source>
        <dbReference type="ARBA" id="ARBA00022722"/>
    </source>
</evidence>
<dbReference type="GO" id="GO:0016787">
    <property type="term" value="F:hydrolase activity"/>
    <property type="evidence" value="ECO:0007669"/>
    <property type="project" value="UniProtKB-KW"/>
</dbReference>
<evidence type="ECO:0000313" key="6">
    <source>
        <dbReference type="EMBL" id="HEC79552.1"/>
    </source>
</evidence>
<keyword evidence="2" id="KW-1277">Toxin-antitoxin system</keyword>